<dbReference type="Pfam" id="PF09527">
    <property type="entry name" value="ATPase_gene1"/>
    <property type="match status" value="1"/>
</dbReference>
<feature type="transmembrane region" description="Helical" evidence="1">
    <location>
        <begin position="49"/>
        <end position="69"/>
    </location>
</feature>
<dbReference type="AlphaFoldDB" id="A0A1H9TZF5"/>
<keyword evidence="1" id="KW-0812">Transmembrane</keyword>
<dbReference type="EMBL" id="FOGW01000021">
    <property type="protein sequence ID" value="SES02277.1"/>
    <property type="molecule type" value="Genomic_DNA"/>
</dbReference>
<keyword evidence="1" id="KW-1133">Transmembrane helix</keyword>
<dbReference type="InterPro" id="IPR032820">
    <property type="entry name" value="ATPase_put"/>
</dbReference>
<keyword evidence="3" id="KW-1185">Reference proteome</keyword>
<sequence length="80" mass="9426">MRRDRKMKQSDSRELRQAMTMFIGISLNMIIPIVLMTFVGVYFGKKFNLKWLPIPLFFVGVLAGGNNVYKEFKKFFKNDN</sequence>
<evidence type="ECO:0000313" key="3">
    <source>
        <dbReference type="Proteomes" id="UP000182471"/>
    </source>
</evidence>
<dbReference type="Proteomes" id="UP000182471">
    <property type="component" value="Unassembled WGS sequence"/>
</dbReference>
<dbReference type="RefSeq" id="WP_022748869.1">
    <property type="nucleotide sequence ID" value="NZ_FOGW01000021.1"/>
</dbReference>
<evidence type="ECO:0000256" key="1">
    <source>
        <dbReference type="SAM" id="Phobius"/>
    </source>
</evidence>
<reference evidence="3" key="1">
    <citation type="submission" date="2016-10" db="EMBL/GenBank/DDBJ databases">
        <authorList>
            <person name="Varghese N."/>
            <person name="Submissions S."/>
        </authorList>
    </citation>
    <scope>NUCLEOTIDE SEQUENCE [LARGE SCALE GENOMIC DNA]</scope>
    <source>
        <strain evidence="3">S1b</strain>
    </source>
</reference>
<keyword evidence="1" id="KW-0472">Membrane</keyword>
<organism evidence="2 3">
    <name type="scientific">Lachnobacterium bovis</name>
    <dbReference type="NCBI Taxonomy" id="140626"/>
    <lineage>
        <taxon>Bacteria</taxon>
        <taxon>Bacillati</taxon>
        <taxon>Bacillota</taxon>
        <taxon>Clostridia</taxon>
        <taxon>Lachnospirales</taxon>
        <taxon>Lachnospiraceae</taxon>
        <taxon>Lachnobacterium</taxon>
    </lineage>
</organism>
<evidence type="ECO:0000313" key="2">
    <source>
        <dbReference type="EMBL" id="SES02277.1"/>
    </source>
</evidence>
<name>A0A1H9TZF5_9FIRM</name>
<proteinExistence type="predicted"/>
<gene>
    <name evidence="2" type="ORF">SAMN02910429_01832</name>
</gene>
<accession>A0A1H9TZF5</accession>
<protein>
    <submittedName>
        <fullName evidence="2">Putative F0F1-ATPase subunit Ca2+/Mg2+ transporter</fullName>
    </submittedName>
</protein>
<feature type="transmembrane region" description="Helical" evidence="1">
    <location>
        <begin position="21"/>
        <end position="43"/>
    </location>
</feature>